<dbReference type="EMBL" id="JADYTN010000008">
    <property type="protein sequence ID" value="MCF2563423.1"/>
    <property type="molecule type" value="Genomic_DNA"/>
</dbReference>
<keyword evidence="9" id="KW-1185">Reference proteome</keyword>
<evidence type="ECO:0000256" key="4">
    <source>
        <dbReference type="ARBA" id="ARBA00022475"/>
    </source>
</evidence>
<evidence type="ECO:0000313" key="8">
    <source>
        <dbReference type="EMBL" id="MCF2563423.1"/>
    </source>
</evidence>
<keyword evidence="4" id="KW-1003">Cell membrane</keyword>
<evidence type="ECO:0000256" key="6">
    <source>
        <dbReference type="ARBA" id="ARBA00022989"/>
    </source>
</evidence>
<dbReference type="PANTHER" id="PTHR34979:SF1">
    <property type="entry name" value="INNER MEMBRANE PROTEIN YGAZ"/>
    <property type="match status" value="1"/>
</dbReference>
<protein>
    <submittedName>
        <fullName evidence="8">AzlC family ABC transporter permease</fullName>
    </submittedName>
</protein>
<keyword evidence="6" id="KW-1133">Transmembrane helix</keyword>
<comment type="similarity">
    <text evidence="2">Belongs to the AzlC family.</text>
</comment>
<sequence length="244" mass="25959">MDFQTEMQHKDIIQGFRDGTPIAMGYFAVAFSLGIIAKQAGLTAAIGFVSSFFTRASAGEYGVYTLVAAQATYVEIVAMCLVVNLRYMLMSAALSQKIAPGTSWMHRVLMACCVTDEVFGISIARKGYCPPAYTYSAAWVSTMMWASGCAAGIVAGGMLPSAIVAALSVALYGMFLAVIMPVARNDRYVRYAVAASFVLSGICSVAPGISGWSSGTRTIVLTILISAVAAWWKPVKTEEQYGQA</sequence>
<dbReference type="Pfam" id="PF03591">
    <property type="entry name" value="AzlC"/>
    <property type="match status" value="1"/>
</dbReference>
<proteinExistence type="inferred from homology"/>
<evidence type="ECO:0000256" key="7">
    <source>
        <dbReference type="ARBA" id="ARBA00023136"/>
    </source>
</evidence>
<dbReference type="PANTHER" id="PTHR34979">
    <property type="entry name" value="INNER MEMBRANE PROTEIN YGAZ"/>
    <property type="match status" value="1"/>
</dbReference>
<comment type="caution">
    <text evidence="8">The sequence shown here is derived from an EMBL/GenBank/DDBJ whole genome shotgun (WGS) entry which is preliminary data.</text>
</comment>
<evidence type="ECO:0000256" key="5">
    <source>
        <dbReference type="ARBA" id="ARBA00022692"/>
    </source>
</evidence>
<keyword evidence="7" id="KW-0472">Membrane</keyword>
<comment type="subcellular location">
    <subcellularLocation>
        <location evidence="1">Cell membrane</location>
        <topology evidence="1">Multi-pass membrane protein</topology>
    </subcellularLocation>
</comment>
<keyword evidence="5" id="KW-0812">Transmembrane</keyword>
<gene>
    <name evidence="8" type="ORF">I6E12_04770</name>
</gene>
<dbReference type="Proteomes" id="UP001200470">
    <property type="component" value="Unassembled WGS sequence"/>
</dbReference>
<accession>A0ABS9CE97</accession>
<evidence type="ECO:0000313" key="9">
    <source>
        <dbReference type="Proteomes" id="UP001200470"/>
    </source>
</evidence>
<reference evidence="8 9" key="1">
    <citation type="submission" date="2020-12" db="EMBL/GenBank/DDBJ databases">
        <title>Whole genome sequences of gut porcine anaerobes.</title>
        <authorList>
            <person name="Kubasova T."/>
            <person name="Jahodarova E."/>
            <person name="Rychlik I."/>
        </authorList>
    </citation>
    <scope>NUCLEOTIDE SEQUENCE [LARGE SCALE GENOMIC DNA]</scope>
    <source>
        <strain evidence="8 9">An925</strain>
    </source>
</reference>
<dbReference type="InterPro" id="IPR011606">
    <property type="entry name" value="Brnchd-chn_aa_trnsp_permease"/>
</dbReference>
<evidence type="ECO:0000256" key="3">
    <source>
        <dbReference type="ARBA" id="ARBA00022448"/>
    </source>
</evidence>
<evidence type="ECO:0000256" key="2">
    <source>
        <dbReference type="ARBA" id="ARBA00010735"/>
    </source>
</evidence>
<keyword evidence="3" id="KW-0813">Transport</keyword>
<name>A0ABS9CE97_9BACT</name>
<evidence type="ECO:0000256" key="1">
    <source>
        <dbReference type="ARBA" id="ARBA00004651"/>
    </source>
</evidence>
<organism evidence="8 9">
    <name type="scientific">Xylanibacter brevis</name>
    <dbReference type="NCBI Taxonomy" id="83231"/>
    <lineage>
        <taxon>Bacteria</taxon>
        <taxon>Pseudomonadati</taxon>
        <taxon>Bacteroidota</taxon>
        <taxon>Bacteroidia</taxon>
        <taxon>Bacteroidales</taxon>
        <taxon>Prevotellaceae</taxon>
        <taxon>Xylanibacter</taxon>
    </lineage>
</organism>